<dbReference type="InterPro" id="IPR000801">
    <property type="entry name" value="Esterase-like"/>
</dbReference>
<dbReference type="Proteomes" id="UP001629156">
    <property type="component" value="Unassembled WGS sequence"/>
</dbReference>
<comment type="caution">
    <text evidence="1">The sequence shown here is derived from an EMBL/GenBank/DDBJ whole genome shotgun (WGS) entry which is preliminary data.</text>
</comment>
<evidence type="ECO:0000313" key="1">
    <source>
        <dbReference type="EMBL" id="MFL9844217.1"/>
    </source>
</evidence>
<dbReference type="PANTHER" id="PTHR48098:SF6">
    <property type="entry name" value="FERRI-BACILLIBACTIN ESTERASE BESA"/>
    <property type="match status" value="1"/>
</dbReference>
<evidence type="ECO:0000313" key="2">
    <source>
        <dbReference type="Proteomes" id="UP001629156"/>
    </source>
</evidence>
<name>A0ABW8YXL0_9FLAO</name>
<sequence>MKNKLLLLFLMVSFAIHSQQKYQDIESTYLGGTRQIVVYLPPTYDADEDRKYPLLLLLDGEYLTDPFNGVMSYAEYWDELPEVVIVGVIEDDTQREMDTQYAEGTGVPFDTGDRFFQFVSAELMPYIEKNYRISPFKIIGGHDVTAGYINFFLYQGQPAFNAYIAIAPELAPEMENRVPQVLSGIKKNYFYYLASAGDDLPRLNESITQFAENIKGVNNPKLNFKYDVFPDASHYSVVPEAISNALYHIFSAYKPITTEEYANKILTLNSGFVTYLEDKYNTIENELGVKIPIRINDFKAIEAAILKTTMYEELKDLARLAKKSYPKKTIGEYYEGLYYEKTGKLSKARKIYLNSYSYEEIADYTKDMMIERAQSLPE</sequence>
<proteinExistence type="predicted"/>
<dbReference type="InterPro" id="IPR011990">
    <property type="entry name" value="TPR-like_helical_dom_sf"/>
</dbReference>
<reference evidence="1 2" key="1">
    <citation type="submission" date="2024-06" db="EMBL/GenBank/DDBJ databases">
        <authorList>
            <person name="Kaempfer P."/>
            <person name="Viver T."/>
        </authorList>
    </citation>
    <scope>NUCLEOTIDE SEQUENCE [LARGE SCALE GENOMIC DNA]</scope>
    <source>
        <strain evidence="1 2">ST-119</strain>
    </source>
</reference>
<protein>
    <submittedName>
        <fullName evidence="1">Alpha/beta hydrolase-fold protein</fullName>
    </submittedName>
</protein>
<dbReference type="SUPFAM" id="SSF53474">
    <property type="entry name" value="alpha/beta-Hydrolases"/>
    <property type="match status" value="1"/>
</dbReference>
<dbReference type="InterPro" id="IPR029058">
    <property type="entry name" value="AB_hydrolase_fold"/>
</dbReference>
<gene>
    <name evidence="1" type="ORF">ABS766_07285</name>
</gene>
<dbReference type="Gene3D" id="3.40.50.1820">
    <property type="entry name" value="alpha/beta hydrolase"/>
    <property type="match status" value="1"/>
</dbReference>
<dbReference type="RefSeq" id="WP_408084469.1">
    <property type="nucleotide sequence ID" value="NZ_JBELPZ010000005.1"/>
</dbReference>
<dbReference type="Pfam" id="PF00756">
    <property type="entry name" value="Esterase"/>
    <property type="match status" value="1"/>
</dbReference>
<dbReference type="InterPro" id="IPR050583">
    <property type="entry name" value="Mycobacterial_A85_antigen"/>
</dbReference>
<dbReference type="PANTHER" id="PTHR48098">
    <property type="entry name" value="ENTEROCHELIN ESTERASE-RELATED"/>
    <property type="match status" value="1"/>
</dbReference>
<dbReference type="EMBL" id="JBELPZ010000005">
    <property type="protein sequence ID" value="MFL9844217.1"/>
    <property type="molecule type" value="Genomic_DNA"/>
</dbReference>
<keyword evidence="2" id="KW-1185">Reference proteome</keyword>
<dbReference type="GO" id="GO:0016787">
    <property type="term" value="F:hydrolase activity"/>
    <property type="evidence" value="ECO:0007669"/>
    <property type="project" value="UniProtKB-KW"/>
</dbReference>
<keyword evidence="1" id="KW-0378">Hydrolase</keyword>
<accession>A0ABW8YXL0</accession>
<organism evidence="1 2">
    <name type="scientific">Flavobacterium rhizosphaerae</name>
    <dbReference type="NCBI Taxonomy" id="3163298"/>
    <lineage>
        <taxon>Bacteria</taxon>
        <taxon>Pseudomonadati</taxon>
        <taxon>Bacteroidota</taxon>
        <taxon>Flavobacteriia</taxon>
        <taxon>Flavobacteriales</taxon>
        <taxon>Flavobacteriaceae</taxon>
        <taxon>Flavobacterium</taxon>
    </lineage>
</organism>
<dbReference type="Gene3D" id="1.25.40.10">
    <property type="entry name" value="Tetratricopeptide repeat domain"/>
    <property type="match status" value="1"/>
</dbReference>